<protein>
    <submittedName>
        <fullName evidence="2">Uncharacterized protein</fullName>
    </submittedName>
</protein>
<feature type="transmembrane region" description="Helical" evidence="1">
    <location>
        <begin position="46"/>
        <end position="68"/>
    </location>
</feature>
<keyword evidence="1" id="KW-0812">Transmembrane</keyword>
<evidence type="ECO:0000313" key="2">
    <source>
        <dbReference type="EMBL" id="AKM10486.1"/>
    </source>
</evidence>
<dbReference type="AlphaFoldDB" id="A0A0G3XIN7"/>
<name>A0A0G3XIN7_9SPHN</name>
<dbReference type="PATRIC" id="fig|1348774.3.peg.2474"/>
<proteinExistence type="predicted"/>
<keyword evidence="3" id="KW-1185">Reference proteome</keyword>
<evidence type="ECO:0000313" key="3">
    <source>
        <dbReference type="Proteomes" id="UP000035287"/>
    </source>
</evidence>
<dbReference type="KEGG" id="cna:AB433_11760"/>
<keyword evidence="1" id="KW-1133">Transmembrane helix</keyword>
<dbReference type="Proteomes" id="UP000035287">
    <property type="component" value="Chromosome"/>
</dbReference>
<reference evidence="2 3" key="1">
    <citation type="submission" date="2015-06" db="EMBL/GenBank/DDBJ databases">
        <authorList>
            <person name="Zeng Y."/>
            <person name="Huang Y."/>
        </authorList>
    </citation>
    <scope>NUCLEOTIDE SEQUENCE [LARGE SCALE GENOMIC DNA]</scope>
    <source>
        <strain evidence="2 3">PQ-2</strain>
    </source>
</reference>
<dbReference type="STRING" id="1348774.AB433_11760"/>
<keyword evidence="1" id="KW-0472">Membrane</keyword>
<sequence>MIQLSQPARKRRTIGPFATPHVAAEGRESGAKEGKMHLPHAPDYNLRWITIIGGMAILLVAFVVTGLFGSV</sequence>
<gene>
    <name evidence="2" type="ORF">AB433_11760</name>
</gene>
<organism evidence="2 3">
    <name type="scientific">Croceicoccus naphthovorans</name>
    <dbReference type="NCBI Taxonomy" id="1348774"/>
    <lineage>
        <taxon>Bacteria</taxon>
        <taxon>Pseudomonadati</taxon>
        <taxon>Pseudomonadota</taxon>
        <taxon>Alphaproteobacteria</taxon>
        <taxon>Sphingomonadales</taxon>
        <taxon>Erythrobacteraceae</taxon>
        <taxon>Croceicoccus</taxon>
    </lineage>
</organism>
<accession>A0A0G3XIN7</accession>
<dbReference type="EMBL" id="CP011770">
    <property type="protein sequence ID" value="AKM10486.1"/>
    <property type="molecule type" value="Genomic_DNA"/>
</dbReference>
<evidence type="ECO:0000256" key="1">
    <source>
        <dbReference type="SAM" id="Phobius"/>
    </source>
</evidence>